<keyword evidence="1" id="KW-0812">Transmembrane</keyword>
<evidence type="ECO:0000313" key="2">
    <source>
        <dbReference type="EMBL" id="TFD52129.1"/>
    </source>
</evidence>
<feature type="transmembrane region" description="Helical" evidence="1">
    <location>
        <begin position="183"/>
        <end position="202"/>
    </location>
</feature>
<name>A0A4R9A4W0_9MICO</name>
<sequence length="214" mass="22619">MIINRLFRSWVRRWYLAAGFAILTLGAVVLSLQIDGVYSTRVNVVFLAPTALTGNSLSDTSDSLINFAAVVEREYNGNVYPARFSNPAATLYGAGVRDGHAVTLLDSGGQWKDSFTNPVLTAEVVGASESDVRAELQRVVDGINAVASAQQDRALVGAADRITTLTSPQVAVVAYADGSRTRAVGAIVLLGLGIGGVATAFFDRVLTRADSRRG</sequence>
<dbReference type="EMBL" id="SOHE01000031">
    <property type="protein sequence ID" value="TFD52129.1"/>
    <property type="molecule type" value="Genomic_DNA"/>
</dbReference>
<evidence type="ECO:0000256" key="1">
    <source>
        <dbReference type="SAM" id="Phobius"/>
    </source>
</evidence>
<organism evidence="2 3">
    <name type="scientific">Cryobacterium frigoriphilum</name>
    <dbReference type="NCBI Taxonomy" id="1259150"/>
    <lineage>
        <taxon>Bacteria</taxon>
        <taxon>Bacillati</taxon>
        <taxon>Actinomycetota</taxon>
        <taxon>Actinomycetes</taxon>
        <taxon>Micrococcales</taxon>
        <taxon>Microbacteriaceae</taxon>
        <taxon>Cryobacterium</taxon>
    </lineage>
</organism>
<proteinExistence type="predicted"/>
<dbReference type="RefSeq" id="WP_134518867.1">
    <property type="nucleotide sequence ID" value="NZ_SOHE01000031.1"/>
</dbReference>
<keyword evidence="1" id="KW-0472">Membrane</keyword>
<dbReference type="OrthoDB" id="5179260at2"/>
<dbReference type="AlphaFoldDB" id="A0A4R9A4W0"/>
<evidence type="ECO:0000313" key="3">
    <source>
        <dbReference type="Proteomes" id="UP000297447"/>
    </source>
</evidence>
<keyword evidence="1" id="KW-1133">Transmembrane helix</keyword>
<comment type="caution">
    <text evidence="2">The sequence shown here is derived from an EMBL/GenBank/DDBJ whole genome shotgun (WGS) entry which is preliminary data.</text>
</comment>
<dbReference type="Proteomes" id="UP000297447">
    <property type="component" value="Unassembled WGS sequence"/>
</dbReference>
<reference evidence="2 3" key="1">
    <citation type="submission" date="2019-03" db="EMBL/GenBank/DDBJ databases">
        <title>Genomics of glacier-inhabiting Cryobacterium strains.</title>
        <authorList>
            <person name="Liu Q."/>
            <person name="Xin Y.-H."/>
        </authorList>
    </citation>
    <scope>NUCLEOTIDE SEQUENCE [LARGE SCALE GENOMIC DNA]</scope>
    <source>
        <strain evidence="2 3">Hh14</strain>
    </source>
</reference>
<gene>
    <name evidence="2" type="ORF">E3T55_07020</name>
</gene>
<accession>A0A4R9A4W0</accession>
<keyword evidence="3" id="KW-1185">Reference proteome</keyword>
<protein>
    <recommendedName>
        <fullName evidence="4">Polysaccharide chain length determinant N-terminal domain-containing protein</fullName>
    </recommendedName>
</protein>
<evidence type="ECO:0008006" key="4">
    <source>
        <dbReference type="Google" id="ProtNLM"/>
    </source>
</evidence>